<gene>
    <name evidence="2" type="ORF">A2725_03460</name>
</gene>
<dbReference type="AlphaFoldDB" id="A0A1F6LGZ8"/>
<evidence type="ECO:0000313" key="3">
    <source>
        <dbReference type="Proteomes" id="UP000177067"/>
    </source>
</evidence>
<dbReference type="PANTHER" id="PTHR18964">
    <property type="entry name" value="ROK (REPRESSOR, ORF, KINASE) FAMILY"/>
    <property type="match status" value="1"/>
</dbReference>
<comment type="caution">
    <text evidence="2">The sequence shown here is derived from an EMBL/GenBank/DDBJ whole genome shotgun (WGS) entry which is preliminary data.</text>
</comment>
<accession>A0A1F6LGZ8</accession>
<dbReference type="SUPFAM" id="SSF53067">
    <property type="entry name" value="Actin-like ATPase domain"/>
    <property type="match status" value="1"/>
</dbReference>
<dbReference type="PANTHER" id="PTHR18964:SF149">
    <property type="entry name" value="BIFUNCTIONAL UDP-N-ACETYLGLUCOSAMINE 2-EPIMERASE_N-ACETYLMANNOSAMINE KINASE"/>
    <property type="match status" value="1"/>
</dbReference>
<dbReference type="Proteomes" id="UP000177067">
    <property type="component" value="Unassembled WGS sequence"/>
</dbReference>
<organism evidence="2 3">
    <name type="scientific">Candidatus Magasanikbacteria bacterium RIFCSPHIGHO2_01_FULL_33_34</name>
    <dbReference type="NCBI Taxonomy" id="1798671"/>
    <lineage>
        <taxon>Bacteria</taxon>
        <taxon>Candidatus Magasanikiibacteriota</taxon>
    </lineage>
</organism>
<dbReference type="EMBL" id="MFPS01000009">
    <property type="protein sequence ID" value="OGH58728.1"/>
    <property type="molecule type" value="Genomic_DNA"/>
</dbReference>
<sequence length="276" mass="30572">MYIAIDIGGTNIRVAAFKNNNQFKFKFLKKFFVVNNYKQDLEKIISTITDFKVKVDSIGVSVAGKLDSSGKILVSPNLTGWNGKKPALDLNKHFKCRVVIQNDAYAGALAEAEFGKGRKKEFLYIIWGTGIGGAIVRVNNHKPIITALEPGHQVFNFTKRKCGCGQIGCLELSCGGDGIVKTYKKNILKITDKQWNEVGNRIALGIAQMLVNNPVDIIIFAGAIAVHRKNQIKQIKQNLKNNLHIIKPPTKLMVSSFKDYSSLAGALALLKYYDKN</sequence>
<comment type="similarity">
    <text evidence="1">Belongs to the ROK (NagC/XylR) family.</text>
</comment>
<evidence type="ECO:0000256" key="1">
    <source>
        <dbReference type="ARBA" id="ARBA00006479"/>
    </source>
</evidence>
<reference evidence="2 3" key="1">
    <citation type="journal article" date="2016" name="Nat. Commun.">
        <title>Thousands of microbial genomes shed light on interconnected biogeochemical processes in an aquifer system.</title>
        <authorList>
            <person name="Anantharaman K."/>
            <person name="Brown C.T."/>
            <person name="Hug L.A."/>
            <person name="Sharon I."/>
            <person name="Castelle C.J."/>
            <person name="Probst A.J."/>
            <person name="Thomas B.C."/>
            <person name="Singh A."/>
            <person name="Wilkins M.J."/>
            <person name="Karaoz U."/>
            <person name="Brodie E.L."/>
            <person name="Williams K.H."/>
            <person name="Hubbard S.S."/>
            <person name="Banfield J.F."/>
        </authorList>
    </citation>
    <scope>NUCLEOTIDE SEQUENCE [LARGE SCALE GENOMIC DNA]</scope>
</reference>
<dbReference type="InterPro" id="IPR000600">
    <property type="entry name" value="ROK"/>
</dbReference>
<name>A0A1F6LGZ8_9BACT</name>
<dbReference type="InterPro" id="IPR043129">
    <property type="entry name" value="ATPase_NBD"/>
</dbReference>
<protein>
    <recommendedName>
        <fullName evidence="4">Glucokinase</fullName>
    </recommendedName>
</protein>
<dbReference type="Gene3D" id="3.30.420.40">
    <property type="match status" value="2"/>
</dbReference>
<dbReference type="Pfam" id="PF00480">
    <property type="entry name" value="ROK"/>
    <property type="match status" value="1"/>
</dbReference>
<evidence type="ECO:0000313" key="2">
    <source>
        <dbReference type="EMBL" id="OGH58728.1"/>
    </source>
</evidence>
<proteinExistence type="inferred from homology"/>
<evidence type="ECO:0008006" key="4">
    <source>
        <dbReference type="Google" id="ProtNLM"/>
    </source>
</evidence>